<dbReference type="InterPro" id="IPR005174">
    <property type="entry name" value="KIB1-4_b-propeller"/>
</dbReference>
<reference evidence="2" key="1">
    <citation type="journal article" date="2013" name="Nat. Commun.">
        <title>Whole-genome sequencing of Oryza brachyantha reveals mechanisms underlying Oryza genome evolution.</title>
        <authorList>
            <person name="Chen J."/>
            <person name="Huang Q."/>
            <person name="Gao D."/>
            <person name="Wang J."/>
            <person name="Lang Y."/>
            <person name="Liu T."/>
            <person name="Li B."/>
            <person name="Bai Z."/>
            <person name="Luis Goicoechea J."/>
            <person name="Liang C."/>
            <person name="Chen C."/>
            <person name="Zhang W."/>
            <person name="Sun S."/>
            <person name="Liao Y."/>
            <person name="Zhang X."/>
            <person name="Yang L."/>
            <person name="Song C."/>
            <person name="Wang M."/>
            <person name="Shi J."/>
            <person name="Liu G."/>
            <person name="Liu J."/>
            <person name="Zhou H."/>
            <person name="Zhou W."/>
            <person name="Yu Q."/>
            <person name="An N."/>
            <person name="Chen Y."/>
            <person name="Cai Q."/>
            <person name="Wang B."/>
            <person name="Liu B."/>
            <person name="Min J."/>
            <person name="Huang Y."/>
            <person name="Wu H."/>
            <person name="Li Z."/>
            <person name="Zhang Y."/>
            <person name="Yin Y."/>
            <person name="Song W."/>
            <person name="Jiang J."/>
            <person name="Jackson S.A."/>
            <person name="Wing R.A."/>
            <person name="Wang J."/>
            <person name="Chen M."/>
        </authorList>
    </citation>
    <scope>NUCLEOTIDE SEQUENCE [LARGE SCALE GENOMIC DNA]</scope>
    <source>
        <strain evidence="2">cv. IRGC 101232</strain>
    </source>
</reference>
<protein>
    <recommendedName>
        <fullName evidence="1">KIB1-4 beta-propeller domain-containing protein</fullName>
    </recommendedName>
</protein>
<accession>J3N9E7</accession>
<feature type="domain" description="KIB1-4 beta-propeller" evidence="1">
    <location>
        <begin position="53"/>
        <end position="344"/>
    </location>
</feature>
<dbReference type="OMA" id="KDADSHC"/>
<evidence type="ECO:0000313" key="3">
    <source>
        <dbReference type="Proteomes" id="UP000006038"/>
    </source>
</evidence>
<dbReference type="Gramene" id="OB11G24330.1">
    <property type="protein sequence ID" value="OB11G24330.1"/>
    <property type="gene ID" value="OB11G24330"/>
</dbReference>
<name>J3N9E7_ORYBR</name>
<keyword evidence="3" id="KW-1185">Reference proteome</keyword>
<organism evidence="2">
    <name type="scientific">Oryza brachyantha</name>
    <name type="common">malo sina</name>
    <dbReference type="NCBI Taxonomy" id="4533"/>
    <lineage>
        <taxon>Eukaryota</taxon>
        <taxon>Viridiplantae</taxon>
        <taxon>Streptophyta</taxon>
        <taxon>Embryophyta</taxon>
        <taxon>Tracheophyta</taxon>
        <taxon>Spermatophyta</taxon>
        <taxon>Magnoliopsida</taxon>
        <taxon>Liliopsida</taxon>
        <taxon>Poales</taxon>
        <taxon>Poaceae</taxon>
        <taxon>BOP clade</taxon>
        <taxon>Oryzoideae</taxon>
        <taxon>Oryzeae</taxon>
        <taxon>Oryzinae</taxon>
        <taxon>Oryza</taxon>
    </lineage>
</organism>
<dbReference type="Pfam" id="PF03478">
    <property type="entry name" value="Beta-prop_KIB1-4"/>
    <property type="match status" value="1"/>
</dbReference>
<dbReference type="PANTHER" id="PTHR33110:SF61">
    <property type="entry name" value="EXPRESSED PROTEIN"/>
    <property type="match status" value="1"/>
</dbReference>
<evidence type="ECO:0000313" key="2">
    <source>
        <dbReference type="EnsemblPlants" id="OB11G24330.1"/>
    </source>
</evidence>
<dbReference type="PANTHER" id="PTHR33110">
    <property type="entry name" value="F-BOX/KELCH-REPEAT PROTEIN-RELATED"/>
    <property type="match status" value="1"/>
</dbReference>
<dbReference type="eggNOG" id="ENOG502RRNX">
    <property type="taxonomic scope" value="Eukaryota"/>
</dbReference>
<proteinExistence type="predicted"/>
<sequence length="376" mass="42622">MPCAVDRHRVRSVCRWWRAAAAMQRPPPSFPMLVLSRFSFASFSSFSPAMVMTALRRIPLPSDVSIRWVGSFDQWLVGTRPGRECEDADGRCFLVNAFSGKTMNLPAPCAFHFFDYFRKTLPIVNTSGFINIVIHDREYSMRFRKVVLSASPASGSMCIVAAISGCALALWHPGMTSWCTCRSLYVNNSTDIAFYQGKIYMICRYSRHIVFFEPEEVDGRVMVSHVEQCITEPLPLVEGCEIDKCNIVEWRGKLVLIIRYADSDCANKVIQKIGIYSLDFSTNPHSLTELNSLDGDCLFISSCSSKSFPACQYEGAKGDFVYFVSNCWQKTTSDDPSFNVLVYNVRDATMATIRFMVPKDNFEPFTYSPLWLFPPF</sequence>
<evidence type="ECO:0000259" key="1">
    <source>
        <dbReference type="Pfam" id="PF03478"/>
    </source>
</evidence>
<dbReference type="AlphaFoldDB" id="J3N9E7"/>
<reference evidence="2" key="2">
    <citation type="submission" date="2013-04" db="UniProtKB">
        <authorList>
            <consortium name="EnsemblPlants"/>
        </authorList>
    </citation>
    <scope>IDENTIFICATION</scope>
</reference>
<dbReference type="Proteomes" id="UP000006038">
    <property type="component" value="Chromosome 11"/>
</dbReference>
<dbReference type="EnsemblPlants" id="OB11G24330.1">
    <property type="protein sequence ID" value="OB11G24330.1"/>
    <property type="gene ID" value="OB11G24330"/>
</dbReference>
<dbReference type="HOGENOM" id="CLU_019286_3_0_1"/>